<proteinExistence type="predicted"/>
<gene>
    <name evidence="2" type="ordered locus">Bcav_1381</name>
</gene>
<protein>
    <submittedName>
        <fullName evidence="2">Glycosyltransferase, MGT family</fullName>
    </submittedName>
</protein>
<dbReference type="STRING" id="471853.Bcav_1381"/>
<accession>C5C2F4</accession>
<dbReference type="Gene3D" id="3.40.50.2000">
    <property type="entry name" value="Glycogen Phosphorylase B"/>
    <property type="match status" value="2"/>
</dbReference>
<dbReference type="PANTHER" id="PTHR48050:SF13">
    <property type="entry name" value="STEROL 3-BETA-GLUCOSYLTRANSFERASE UGT80A2"/>
    <property type="match status" value="1"/>
</dbReference>
<feature type="domain" description="Erythromycin biosynthesis protein CIII-like C-terminal" evidence="1">
    <location>
        <begin position="276"/>
        <end position="399"/>
    </location>
</feature>
<dbReference type="HOGENOM" id="CLU_000537_4_2_11"/>
<keyword evidence="2" id="KW-0808">Transferase</keyword>
<dbReference type="InterPro" id="IPR010610">
    <property type="entry name" value="EryCIII-like_C"/>
</dbReference>
<dbReference type="InterPro" id="IPR002213">
    <property type="entry name" value="UDP_glucos_trans"/>
</dbReference>
<dbReference type="SUPFAM" id="SSF53756">
    <property type="entry name" value="UDP-Glycosyltransferase/glycogen phosphorylase"/>
    <property type="match status" value="1"/>
</dbReference>
<dbReference type="GO" id="GO:0017000">
    <property type="term" value="P:antibiotic biosynthetic process"/>
    <property type="evidence" value="ECO:0007669"/>
    <property type="project" value="UniProtKB-ARBA"/>
</dbReference>
<evidence type="ECO:0000313" key="2">
    <source>
        <dbReference type="EMBL" id="ACQ79640.1"/>
    </source>
</evidence>
<dbReference type="GO" id="GO:0016758">
    <property type="term" value="F:hexosyltransferase activity"/>
    <property type="evidence" value="ECO:0007669"/>
    <property type="project" value="UniProtKB-ARBA"/>
</dbReference>
<dbReference type="CDD" id="cd03784">
    <property type="entry name" value="GT1_Gtf-like"/>
    <property type="match status" value="1"/>
</dbReference>
<dbReference type="PANTHER" id="PTHR48050">
    <property type="entry name" value="STEROL 3-BETA-GLUCOSYLTRANSFERASE"/>
    <property type="match status" value="1"/>
</dbReference>
<reference evidence="2 3" key="1">
    <citation type="journal article" date="2009" name="Stand. Genomic Sci.">
        <title>Complete genome sequence of Beutenbergia cavernae type strain (HKI 0122).</title>
        <authorList>
            <person name="Land M."/>
            <person name="Pukall R."/>
            <person name="Abt B."/>
            <person name="Goker M."/>
            <person name="Rohde M."/>
            <person name="Glavina Del Rio T."/>
            <person name="Tice H."/>
            <person name="Copeland A."/>
            <person name="Cheng J.F."/>
            <person name="Lucas S."/>
            <person name="Chen F."/>
            <person name="Nolan M."/>
            <person name="Bruce D."/>
            <person name="Goodwin L."/>
            <person name="Pitluck S."/>
            <person name="Ivanova N."/>
            <person name="Mavromatis K."/>
            <person name="Ovchinnikova G."/>
            <person name="Pati A."/>
            <person name="Chen A."/>
            <person name="Palaniappan K."/>
            <person name="Hauser L."/>
            <person name="Chang Y.J."/>
            <person name="Jefferies C.C."/>
            <person name="Saunders E."/>
            <person name="Brettin T."/>
            <person name="Detter J.C."/>
            <person name="Han C."/>
            <person name="Chain P."/>
            <person name="Bristow J."/>
            <person name="Eisen J.A."/>
            <person name="Markowitz V."/>
            <person name="Hugenholtz P."/>
            <person name="Kyrpides N.C."/>
            <person name="Klenk H.P."/>
            <person name="Lapidus A."/>
        </authorList>
    </citation>
    <scope>NUCLEOTIDE SEQUENCE [LARGE SCALE GENOMIC DNA]</scope>
    <source>
        <strain evidence="3">ATCC BAA-8 / DSM 12333 / NBRC 16432</strain>
    </source>
</reference>
<dbReference type="AlphaFoldDB" id="C5C2F4"/>
<dbReference type="eggNOG" id="COG1819">
    <property type="taxonomic scope" value="Bacteria"/>
</dbReference>
<dbReference type="GO" id="GO:0008194">
    <property type="term" value="F:UDP-glycosyltransferase activity"/>
    <property type="evidence" value="ECO:0007669"/>
    <property type="project" value="InterPro"/>
</dbReference>
<dbReference type="KEGG" id="bcv:Bcav_1381"/>
<dbReference type="OrthoDB" id="6620093at2"/>
<dbReference type="Proteomes" id="UP000007962">
    <property type="component" value="Chromosome"/>
</dbReference>
<dbReference type="CAZy" id="GT1">
    <property type="family name" value="Glycosyltransferase Family 1"/>
</dbReference>
<organism evidence="2 3">
    <name type="scientific">Beutenbergia cavernae (strain ATCC BAA-8 / DSM 12333 / CCUG 43141 / JCM 11478 / NBRC 16432 / NCIMB 13614 / HKI 0122)</name>
    <dbReference type="NCBI Taxonomy" id="471853"/>
    <lineage>
        <taxon>Bacteria</taxon>
        <taxon>Bacillati</taxon>
        <taxon>Actinomycetota</taxon>
        <taxon>Actinomycetes</taxon>
        <taxon>Micrococcales</taxon>
        <taxon>Beutenbergiaceae</taxon>
        <taxon>Beutenbergia</taxon>
    </lineage>
</organism>
<dbReference type="EMBL" id="CP001618">
    <property type="protein sequence ID" value="ACQ79640.1"/>
    <property type="molecule type" value="Genomic_DNA"/>
</dbReference>
<keyword evidence="3" id="KW-1185">Reference proteome</keyword>
<dbReference type="InterPro" id="IPR050426">
    <property type="entry name" value="Glycosyltransferase_28"/>
</dbReference>
<name>C5C2F4_BEUC1</name>
<sequence>MRGTYLFALTEGGGTVPPEIGVARRLIERGHRVIVLAEDASADDVRAAGAELVGWKKAPNRRGRSRDDDPLHDWELRDPISLARGMAEHMLVGPAPGQADDVASLIARELPDLVVTSFPAWGAMVAAEASGTPFDVLMPNVYPLPAPGLPQLGTGMRPARGPLGRARDRAATAVSTRLLDRFTLERLTAVRRDHGLAPLSHSWDQVRRARRQLVLTSRAFDFQATLPPGVRYCGPILDEPAWAGADGWTAPPGHDPLVLVAMSSTFQDQVACLQRVVDALGRMPVRGVVTTGPALDTRELHAPANVSVVPAAPHREVMREAALVVTHGGHGTVMKALAADLPLLLLPHGRDQADNAVRVTSRGAGLTLRRGAPSRRIAAAVRRLLDDPSYARGAARLGALVRRDASGDGLVTELEQTLAQASPGGAGTDR</sequence>
<dbReference type="Pfam" id="PF06722">
    <property type="entry name" value="EryCIII-like_C"/>
    <property type="match status" value="1"/>
</dbReference>
<evidence type="ECO:0000259" key="1">
    <source>
        <dbReference type="Pfam" id="PF06722"/>
    </source>
</evidence>
<evidence type="ECO:0000313" key="3">
    <source>
        <dbReference type="Proteomes" id="UP000007962"/>
    </source>
</evidence>